<protein>
    <recommendedName>
        <fullName evidence="8">Ribonuclease VapC</fullName>
        <shortName evidence="8">RNase VapC</shortName>
        <ecNumber evidence="8">3.1.-.-</ecNumber>
    </recommendedName>
    <alternativeName>
        <fullName evidence="8">Toxin VapC</fullName>
    </alternativeName>
</protein>
<evidence type="ECO:0000256" key="7">
    <source>
        <dbReference type="ARBA" id="ARBA00038093"/>
    </source>
</evidence>
<dbReference type="CDD" id="cd18731">
    <property type="entry name" value="PIN_NgFitB-like"/>
    <property type="match status" value="1"/>
</dbReference>
<dbReference type="GO" id="GO:0000287">
    <property type="term" value="F:magnesium ion binding"/>
    <property type="evidence" value="ECO:0007669"/>
    <property type="project" value="UniProtKB-UniRule"/>
</dbReference>
<dbReference type="InterPro" id="IPR050556">
    <property type="entry name" value="Type_II_TA_system_RNase"/>
</dbReference>
<feature type="domain" description="PIN" evidence="9">
    <location>
        <begin position="4"/>
        <end position="131"/>
    </location>
</feature>
<dbReference type="Proteomes" id="UP000029109">
    <property type="component" value="Unassembled WGS sequence"/>
</dbReference>
<gene>
    <name evidence="8" type="primary">vapC</name>
    <name evidence="10" type="ORF">BPULL_1489</name>
</gene>
<dbReference type="EMBL" id="JGZJ01000009">
    <property type="protein sequence ID" value="KFI81823.1"/>
    <property type="molecule type" value="Genomic_DNA"/>
</dbReference>
<dbReference type="PANTHER" id="PTHR33653">
    <property type="entry name" value="RIBONUCLEASE VAPC2"/>
    <property type="match status" value="1"/>
</dbReference>
<keyword evidence="2 8" id="KW-1277">Toxin-antitoxin system</keyword>
<evidence type="ECO:0000256" key="6">
    <source>
        <dbReference type="ARBA" id="ARBA00022842"/>
    </source>
</evidence>
<dbReference type="Pfam" id="PF01850">
    <property type="entry name" value="PIN"/>
    <property type="match status" value="1"/>
</dbReference>
<dbReference type="PANTHER" id="PTHR33653:SF1">
    <property type="entry name" value="RIBONUCLEASE VAPC2"/>
    <property type="match status" value="1"/>
</dbReference>
<dbReference type="AlphaFoldDB" id="A0A7V8HQ09"/>
<proteinExistence type="inferred from homology"/>
<keyword evidence="5 8" id="KW-0378">Hydrolase</keyword>
<comment type="similarity">
    <text evidence="7 8">Belongs to the PINc/VapC protein family.</text>
</comment>
<dbReference type="GO" id="GO:0004540">
    <property type="term" value="F:RNA nuclease activity"/>
    <property type="evidence" value="ECO:0007669"/>
    <property type="project" value="InterPro"/>
</dbReference>
<keyword evidence="6 8" id="KW-0460">Magnesium</keyword>
<sequence>MTMIILDTNVISEILKKDHADRRVIDWFIRVPMNEVYTTSVATAELLTGIALLPEGARKRRLGDSVQRFISLYLPRTLPFDAAAAPYYAAVYAQRRAAGRPVAPQDAMIAAIALACDATLATRDVKAFEHTGVKLLNPWEG</sequence>
<keyword evidence="8" id="KW-0800">Toxin</keyword>
<evidence type="ECO:0000313" key="10">
    <source>
        <dbReference type="EMBL" id="KFI81823.1"/>
    </source>
</evidence>
<reference evidence="10 11" key="1">
    <citation type="submission" date="2014-03" db="EMBL/GenBank/DDBJ databases">
        <title>Genomics of Bifidobacteria.</title>
        <authorList>
            <person name="Ventura M."/>
            <person name="Milani C."/>
            <person name="Lugli G.A."/>
        </authorList>
    </citation>
    <scope>NUCLEOTIDE SEQUENCE [LARGE SCALE GENOMIC DNA]</scope>
    <source>
        <strain evidence="10 11">LMG 21816</strain>
    </source>
</reference>
<dbReference type="InterPro" id="IPR029060">
    <property type="entry name" value="PIN-like_dom_sf"/>
</dbReference>
<dbReference type="EC" id="3.1.-.-" evidence="8"/>
<keyword evidence="3 8" id="KW-0540">Nuclease</keyword>
<evidence type="ECO:0000256" key="8">
    <source>
        <dbReference type="HAMAP-Rule" id="MF_00265"/>
    </source>
</evidence>
<dbReference type="Gene3D" id="3.40.50.1010">
    <property type="entry name" value="5'-nuclease"/>
    <property type="match status" value="1"/>
</dbReference>
<evidence type="ECO:0000256" key="1">
    <source>
        <dbReference type="ARBA" id="ARBA00001946"/>
    </source>
</evidence>
<name>A0A7V8HQ09_9BIFI</name>
<organism evidence="10 11">
    <name type="scientific">Bifidobacterium pullorum</name>
    <dbReference type="NCBI Taxonomy" id="78448"/>
    <lineage>
        <taxon>Bacteria</taxon>
        <taxon>Bacillati</taxon>
        <taxon>Actinomycetota</taxon>
        <taxon>Actinomycetes</taxon>
        <taxon>Bifidobacteriales</taxon>
        <taxon>Bifidobacteriaceae</taxon>
        <taxon>Bifidobacterium</taxon>
    </lineage>
</organism>
<dbReference type="InterPro" id="IPR002716">
    <property type="entry name" value="PIN_dom"/>
</dbReference>
<dbReference type="HAMAP" id="MF_00265">
    <property type="entry name" value="VapC_Nob1"/>
    <property type="match status" value="1"/>
</dbReference>
<feature type="binding site" evidence="8">
    <location>
        <position position="7"/>
    </location>
    <ligand>
        <name>Mg(2+)</name>
        <dbReference type="ChEBI" id="CHEBI:18420"/>
    </ligand>
</feature>
<evidence type="ECO:0000313" key="11">
    <source>
        <dbReference type="Proteomes" id="UP000029109"/>
    </source>
</evidence>
<comment type="caution">
    <text evidence="10">The sequence shown here is derived from an EMBL/GenBank/DDBJ whole genome shotgun (WGS) entry which is preliminary data.</text>
</comment>
<evidence type="ECO:0000256" key="3">
    <source>
        <dbReference type="ARBA" id="ARBA00022722"/>
    </source>
</evidence>
<comment type="function">
    <text evidence="8">Toxic component of a toxin-antitoxin (TA) system. An RNase.</text>
</comment>
<dbReference type="GO" id="GO:0090729">
    <property type="term" value="F:toxin activity"/>
    <property type="evidence" value="ECO:0007669"/>
    <property type="project" value="UniProtKB-KW"/>
</dbReference>
<keyword evidence="4 8" id="KW-0479">Metal-binding</keyword>
<feature type="binding site" evidence="8">
    <location>
        <position position="106"/>
    </location>
    <ligand>
        <name>Mg(2+)</name>
        <dbReference type="ChEBI" id="CHEBI:18420"/>
    </ligand>
</feature>
<accession>A0A7V8HQ09</accession>
<dbReference type="SUPFAM" id="SSF88723">
    <property type="entry name" value="PIN domain-like"/>
    <property type="match status" value="1"/>
</dbReference>
<evidence type="ECO:0000256" key="5">
    <source>
        <dbReference type="ARBA" id="ARBA00022801"/>
    </source>
</evidence>
<evidence type="ECO:0000256" key="2">
    <source>
        <dbReference type="ARBA" id="ARBA00022649"/>
    </source>
</evidence>
<dbReference type="GO" id="GO:0016787">
    <property type="term" value="F:hydrolase activity"/>
    <property type="evidence" value="ECO:0007669"/>
    <property type="project" value="UniProtKB-KW"/>
</dbReference>
<dbReference type="InterPro" id="IPR022907">
    <property type="entry name" value="VapC_family"/>
</dbReference>
<comment type="cofactor">
    <cofactor evidence="1 8">
        <name>Mg(2+)</name>
        <dbReference type="ChEBI" id="CHEBI:18420"/>
    </cofactor>
</comment>
<evidence type="ECO:0000259" key="9">
    <source>
        <dbReference type="Pfam" id="PF01850"/>
    </source>
</evidence>
<evidence type="ECO:0000256" key="4">
    <source>
        <dbReference type="ARBA" id="ARBA00022723"/>
    </source>
</evidence>